<dbReference type="Gene3D" id="1.10.287.470">
    <property type="entry name" value="Helix hairpin bin"/>
    <property type="match status" value="2"/>
</dbReference>
<feature type="coiled-coil region" evidence="2">
    <location>
        <begin position="107"/>
        <end position="155"/>
    </location>
</feature>
<feature type="domain" description="Multidrug resistance protein MdtA-like barrel-sandwich hybrid" evidence="3">
    <location>
        <begin position="73"/>
        <end position="251"/>
    </location>
</feature>
<dbReference type="AlphaFoldDB" id="A0A9X0W918"/>
<keyword evidence="2" id="KW-0175">Coiled coil</keyword>
<evidence type="ECO:0000313" key="5">
    <source>
        <dbReference type="Proteomes" id="UP001138768"/>
    </source>
</evidence>
<comment type="similarity">
    <text evidence="1">Belongs to the membrane fusion protein (MFP) (TC 8.A.1) family.</text>
</comment>
<dbReference type="Proteomes" id="UP001138768">
    <property type="component" value="Unassembled WGS sequence"/>
</dbReference>
<keyword evidence="5" id="KW-1185">Reference proteome</keyword>
<dbReference type="InterPro" id="IPR050393">
    <property type="entry name" value="MFP_Efflux_Pump"/>
</dbReference>
<reference evidence="4 5" key="1">
    <citation type="journal article" date="2020" name="Microorganisms">
        <title>Osmotic Adaptation and Compatible Solute Biosynthesis of Phototrophic Bacteria as Revealed from Genome Analyses.</title>
        <authorList>
            <person name="Imhoff J.F."/>
            <person name="Rahn T."/>
            <person name="Kunzel S."/>
            <person name="Keller A."/>
            <person name="Neulinger S.C."/>
        </authorList>
    </citation>
    <scope>NUCLEOTIDE SEQUENCE [LARGE SCALE GENOMIC DNA]</scope>
    <source>
        <strain evidence="4 5">DSM 25653</strain>
    </source>
</reference>
<dbReference type="PANTHER" id="PTHR30367">
    <property type="entry name" value="P-HYDROXYBENZOIC ACID EFFLUX PUMP SUBUNIT AAEA-RELATED"/>
    <property type="match status" value="1"/>
</dbReference>
<evidence type="ECO:0000256" key="1">
    <source>
        <dbReference type="ARBA" id="ARBA00009477"/>
    </source>
</evidence>
<dbReference type="EMBL" id="NRRY01000017">
    <property type="protein sequence ID" value="MBK1619116.1"/>
    <property type="molecule type" value="Genomic_DNA"/>
</dbReference>
<evidence type="ECO:0000259" key="3">
    <source>
        <dbReference type="Pfam" id="PF25917"/>
    </source>
</evidence>
<dbReference type="RefSeq" id="WP_200244095.1">
    <property type="nucleotide sequence ID" value="NZ_NRRY01000017.1"/>
</dbReference>
<organism evidence="4 5">
    <name type="scientific">Lamprobacter modestohalophilus</name>
    <dbReference type="NCBI Taxonomy" id="1064514"/>
    <lineage>
        <taxon>Bacteria</taxon>
        <taxon>Pseudomonadati</taxon>
        <taxon>Pseudomonadota</taxon>
        <taxon>Gammaproteobacteria</taxon>
        <taxon>Chromatiales</taxon>
        <taxon>Chromatiaceae</taxon>
        <taxon>Lamprobacter</taxon>
    </lineage>
</organism>
<sequence length="409" mass="44889">MLELLLCSLLTVFPDYLFRRYVQGKRFGHEITLFSVWYELRYGITLCLVLTVSLITTIFYFHPSTTAAASVFRTVTILPEITGRVEETYVGISQKVKEGDPLFRLDSSQFEADVKTAEKRIAEIDAELAVARSKLAEAEARIAQARGGLKQAQDEFDARADVQRRSPGSVAKRDVERFETQVMTQQAAVDAASAARDTLLAQLEEQLPAQRETAVAALHEAQVELDKTLVVAGTDGVVQQFTLRPGDLVNALLRPAGILVPDRKVDGLLAGFGQIESKVIKEGMVGEVTCLANPWQIIPVLVTEVQEVIANGQVRPTDRLFDVQQFAKPGTITALLEPLYAGQFDDLPQGASCIANVYTSNHDRLQSADLTSLQRLGLHAIDTVGVVHAMILRMQALLLPVKTLVLTGH</sequence>
<gene>
    <name evidence="4" type="ORF">CKO42_11865</name>
</gene>
<dbReference type="Gene3D" id="2.40.50.100">
    <property type="match status" value="2"/>
</dbReference>
<dbReference type="Pfam" id="PF25917">
    <property type="entry name" value="BSH_RND"/>
    <property type="match status" value="1"/>
</dbReference>
<protein>
    <submittedName>
        <fullName evidence="4">Secretion protein HlyD</fullName>
    </submittedName>
</protein>
<dbReference type="InterPro" id="IPR058625">
    <property type="entry name" value="MdtA-like_BSH"/>
</dbReference>
<accession>A0A9X0W918</accession>
<dbReference type="SUPFAM" id="SSF111369">
    <property type="entry name" value="HlyD-like secretion proteins"/>
    <property type="match status" value="2"/>
</dbReference>
<comment type="caution">
    <text evidence="4">The sequence shown here is derived from an EMBL/GenBank/DDBJ whole genome shotgun (WGS) entry which is preliminary data.</text>
</comment>
<evidence type="ECO:0000313" key="4">
    <source>
        <dbReference type="EMBL" id="MBK1619116.1"/>
    </source>
</evidence>
<dbReference type="PANTHER" id="PTHR30367:SF12">
    <property type="entry name" value="P-HYDROXYBENZOIC ACID EFFLUX PUMP SUBUNIT AAEA"/>
    <property type="match status" value="1"/>
</dbReference>
<name>A0A9X0W918_9GAMM</name>
<proteinExistence type="inferred from homology"/>
<evidence type="ECO:0000256" key="2">
    <source>
        <dbReference type="SAM" id="Coils"/>
    </source>
</evidence>